<dbReference type="EMBL" id="BLKM01000199">
    <property type="protein sequence ID" value="GFG30156.1"/>
    <property type="molecule type" value="Genomic_DNA"/>
</dbReference>
<organism evidence="1 2">
    <name type="scientific">Coptotermes formosanus</name>
    <name type="common">Formosan subterranean termite</name>
    <dbReference type="NCBI Taxonomy" id="36987"/>
    <lineage>
        <taxon>Eukaryota</taxon>
        <taxon>Metazoa</taxon>
        <taxon>Ecdysozoa</taxon>
        <taxon>Arthropoda</taxon>
        <taxon>Hexapoda</taxon>
        <taxon>Insecta</taxon>
        <taxon>Pterygota</taxon>
        <taxon>Neoptera</taxon>
        <taxon>Polyneoptera</taxon>
        <taxon>Dictyoptera</taxon>
        <taxon>Blattodea</taxon>
        <taxon>Blattoidea</taxon>
        <taxon>Termitoidae</taxon>
        <taxon>Rhinotermitidae</taxon>
        <taxon>Coptotermes</taxon>
    </lineage>
</organism>
<keyword evidence="2" id="KW-1185">Reference proteome</keyword>
<proteinExistence type="predicted"/>
<reference evidence="2" key="1">
    <citation type="submission" date="2020-01" db="EMBL/GenBank/DDBJ databases">
        <title>Draft genome sequence of the Termite Coptotermes fromosanus.</title>
        <authorList>
            <person name="Itakura S."/>
            <person name="Yosikawa Y."/>
            <person name="Umezawa K."/>
        </authorList>
    </citation>
    <scope>NUCLEOTIDE SEQUENCE [LARGE SCALE GENOMIC DNA]</scope>
</reference>
<name>A0A6L2PCQ5_COPFO</name>
<comment type="caution">
    <text evidence="1">The sequence shown here is derived from an EMBL/GenBank/DDBJ whole genome shotgun (WGS) entry which is preliminary data.</text>
</comment>
<dbReference type="Proteomes" id="UP000502823">
    <property type="component" value="Unassembled WGS sequence"/>
</dbReference>
<gene>
    <name evidence="1" type="ORF">Cfor_00900</name>
</gene>
<protein>
    <submittedName>
        <fullName evidence="1">Uncharacterized protein</fullName>
    </submittedName>
</protein>
<evidence type="ECO:0000313" key="1">
    <source>
        <dbReference type="EMBL" id="GFG30156.1"/>
    </source>
</evidence>
<dbReference type="AlphaFoldDB" id="A0A6L2PCQ5"/>
<sequence length="179" mass="20456">MEKTEELNFNIRMAFIDCKEVCDSVEQKFLLQALWKQDVQDKYIRIIRNIYNHCHTKESTLKGRNLDWKEGSNNGELQQTVKELTKLSTDAGSQINTKKTKVTTNSAEIEIKLNAEAFEYVPEYTYVGQLISFSDNPGKGVKKLICMAWNKFKSLGITLAEKVPKTRDVVASSIFPVLL</sequence>
<accession>A0A6L2PCQ5</accession>
<dbReference type="InParanoid" id="A0A6L2PCQ5"/>
<dbReference type="OrthoDB" id="410104at2759"/>
<evidence type="ECO:0000313" key="2">
    <source>
        <dbReference type="Proteomes" id="UP000502823"/>
    </source>
</evidence>